<evidence type="ECO:0000313" key="2">
    <source>
        <dbReference type="Proteomes" id="UP000307000"/>
    </source>
</evidence>
<proteinExistence type="predicted"/>
<name>A0A5B7WNZ1_9MICC</name>
<dbReference type="AlphaFoldDB" id="A0A5B7WNZ1"/>
<accession>A0A5B7WNZ1</accession>
<dbReference type="KEGG" id="gcr:GcLGCM259_0017"/>
<evidence type="ECO:0000313" key="1">
    <source>
        <dbReference type="EMBL" id="QCY45811.1"/>
    </source>
</evidence>
<sequence length="43" mass="4872">MLPCSENVNLQALFKSYPQVWRFLCKIVERLPSSPGNKGIHGI</sequence>
<dbReference type="EMBL" id="CP034412">
    <property type="protein sequence ID" value="QCY45811.1"/>
    <property type="molecule type" value="Genomic_DNA"/>
</dbReference>
<gene>
    <name evidence="1" type="ORF">GcLGCM259_0017</name>
</gene>
<reference evidence="1 2" key="1">
    <citation type="submission" date="2018-12" db="EMBL/GenBank/DDBJ databases">
        <title>Complete Genome Sequence of Glutamicibacter creatinolyticus strain LGCM259,isolated from an abscess of a 12-year-old mare in Italy.</title>
        <authorList>
            <person name="Santos R.G."/>
            <person name="Silva A.L."/>
            <person name="Seyffert N."/>
            <person name="Castro T.L.P."/>
            <person name="Attili A.R."/>
            <person name="Rifici C."/>
            <person name="Mazzullo G."/>
            <person name="Brenig B."/>
            <person name="Venanzi F."/>
            <person name="Azevedo V."/>
        </authorList>
    </citation>
    <scope>NUCLEOTIDE SEQUENCE [LARGE SCALE GENOMIC DNA]</scope>
    <source>
        <strain evidence="1 2">LGCM 259</strain>
    </source>
</reference>
<dbReference type="Proteomes" id="UP000307000">
    <property type="component" value="Chromosome"/>
</dbReference>
<organism evidence="1 2">
    <name type="scientific">Glutamicibacter creatinolyticus</name>
    <dbReference type="NCBI Taxonomy" id="162496"/>
    <lineage>
        <taxon>Bacteria</taxon>
        <taxon>Bacillati</taxon>
        <taxon>Actinomycetota</taxon>
        <taxon>Actinomycetes</taxon>
        <taxon>Micrococcales</taxon>
        <taxon>Micrococcaceae</taxon>
        <taxon>Glutamicibacter</taxon>
    </lineage>
</organism>
<protein>
    <submittedName>
        <fullName evidence="1">Uncharacterized protein</fullName>
    </submittedName>
</protein>
<keyword evidence="2" id="KW-1185">Reference proteome</keyword>